<feature type="transmembrane region" description="Helical" evidence="1">
    <location>
        <begin position="34"/>
        <end position="63"/>
    </location>
</feature>
<dbReference type="PANTHER" id="PTHR37938">
    <property type="entry name" value="BLL0215 PROTEIN"/>
    <property type="match status" value="1"/>
</dbReference>
<dbReference type="AlphaFoldDB" id="A0A1G2TFG0"/>
<dbReference type="PANTHER" id="PTHR37938:SF1">
    <property type="entry name" value="BLL0215 PROTEIN"/>
    <property type="match status" value="1"/>
</dbReference>
<dbReference type="Proteomes" id="UP000178175">
    <property type="component" value="Unassembled WGS sequence"/>
</dbReference>
<evidence type="ECO:0000313" key="3">
    <source>
        <dbReference type="EMBL" id="OHA96024.1"/>
    </source>
</evidence>
<dbReference type="Pfam" id="PF03703">
    <property type="entry name" value="bPH_2"/>
    <property type="match status" value="1"/>
</dbReference>
<feature type="domain" description="YdbS-like PH" evidence="2">
    <location>
        <begin position="98"/>
        <end position="171"/>
    </location>
</feature>
<keyword evidence="1" id="KW-0812">Transmembrane</keyword>
<protein>
    <recommendedName>
        <fullName evidence="2">YdbS-like PH domain-containing protein</fullName>
    </recommendedName>
</protein>
<proteinExistence type="predicted"/>
<keyword evidence="1" id="KW-0472">Membrane</keyword>
<feature type="transmembrane region" description="Helical" evidence="1">
    <location>
        <begin position="69"/>
        <end position="94"/>
    </location>
</feature>
<comment type="caution">
    <text evidence="3">The sequence shown here is derived from an EMBL/GenBank/DDBJ whole genome shotgun (WGS) entry which is preliminary data.</text>
</comment>
<evidence type="ECO:0000259" key="2">
    <source>
        <dbReference type="Pfam" id="PF03703"/>
    </source>
</evidence>
<dbReference type="EMBL" id="MHVR01000013">
    <property type="protein sequence ID" value="OHA96024.1"/>
    <property type="molecule type" value="Genomic_DNA"/>
</dbReference>
<dbReference type="InterPro" id="IPR005182">
    <property type="entry name" value="YdbS-like_PH"/>
</dbReference>
<evidence type="ECO:0000313" key="4">
    <source>
        <dbReference type="Proteomes" id="UP000178175"/>
    </source>
</evidence>
<accession>A0A1G2TFG0</accession>
<sequence>MIKSLLSIFQNSQNSFEGQLPGERVILLLRRHPFAILLHIGLSSSLAFIPIILGTVFISYIIAHGWLNLFLFASSIWYLGLWLIVFYSLTIYTLNTVIITDRRLIDNDQHGFFNREISELHSHRIQDVSVHTSGIIETFLQFGNITVQTAASEKQFVFHQISKPEKVKDIIMQITSFRHSGVKPVV</sequence>
<name>A0A1G2TFG0_9BACT</name>
<organism evidence="3 4">
    <name type="scientific">Candidatus Zambryskibacteria bacterium RIFCSPHIGHO2_02_FULL_43_14</name>
    <dbReference type="NCBI Taxonomy" id="1802748"/>
    <lineage>
        <taxon>Bacteria</taxon>
        <taxon>Candidatus Zambryskiibacteriota</taxon>
    </lineage>
</organism>
<keyword evidence="1" id="KW-1133">Transmembrane helix</keyword>
<evidence type="ECO:0000256" key="1">
    <source>
        <dbReference type="SAM" id="Phobius"/>
    </source>
</evidence>
<gene>
    <name evidence="3" type="ORF">A3C70_01220</name>
</gene>
<reference evidence="3 4" key="1">
    <citation type="journal article" date="2016" name="Nat. Commun.">
        <title>Thousands of microbial genomes shed light on interconnected biogeochemical processes in an aquifer system.</title>
        <authorList>
            <person name="Anantharaman K."/>
            <person name="Brown C.T."/>
            <person name="Hug L.A."/>
            <person name="Sharon I."/>
            <person name="Castelle C.J."/>
            <person name="Probst A.J."/>
            <person name="Thomas B.C."/>
            <person name="Singh A."/>
            <person name="Wilkins M.J."/>
            <person name="Karaoz U."/>
            <person name="Brodie E.L."/>
            <person name="Williams K.H."/>
            <person name="Hubbard S.S."/>
            <person name="Banfield J.F."/>
        </authorList>
    </citation>
    <scope>NUCLEOTIDE SEQUENCE [LARGE SCALE GENOMIC DNA]</scope>
</reference>